<evidence type="ECO:0000256" key="1">
    <source>
        <dbReference type="ARBA" id="ARBA00022630"/>
    </source>
</evidence>
<name>A0A165BYS1_9APHY</name>
<dbReference type="Gene3D" id="3.50.50.60">
    <property type="entry name" value="FAD/NAD(P)-binding domain"/>
    <property type="match status" value="1"/>
</dbReference>
<proteinExistence type="predicted"/>
<dbReference type="GO" id="GO:0044550">
    <property type="term" value="P:secondary metabolite biosynthetic process"/>
    <property type="evidence" value="ECO:0007669"/>
    <property type="project" value="TreeGrafter"/>
</dbReference>
<dbReference type="InParanoid" id="A0A165BYS1"/>
<feature type="domain" description="FAD-binding" evidence="4">
    <location>
        <begin position="6"/>
        <end position="174"/>
    </location>
</feature>
<dbReference type="PANTHER" id="PTHR46720:SF3">
    <property type="entry name" value="FAD-BINDING DOMAIN-CONTAINING PROTEIN-RELATED"/>
    <property type="match status" value="1"/>
</dbReference>
<dbReference type="PANTHER" id="PTHR46720">
    <property type="entry name" value="HYDROXYLASE, PUTATIVE (AFU_ORTHOLOGUE AFUA_3G01460)-RELATED"/>
    <property type="match status" value="1"/>
</dbReference>
<dbReference type="RefSeq" id="XP_040759634.1">
    <property type="nucleotide sequence ID" value="XM_040906644.1"/>
</dbReference>
<dbReference type="EMBL" id="KV427658">
    <property type="protein sequence ID" value="KZT01894.1"/>
    <property type="molecule type" value="Genomic_DNA"/>
</dbReference>
<dbReference type="SUPFAM" id="SSF51905">
    <property type="entry name" value="FAD/NAD(P)-binding domain"/>
    <property type="match status" value="1"/>
</dbReference>
<dbReference type="Pfam" id="PF01494">
    <property type="entry name" value="FAD_binding_3"/>
    <property type="match status" value="2"/>
</dbReference>
<organism evidence="5 6">
    <name type="scientific">Laetiporus sulphureus 93-53</name>
    <dbReference type="NCBI Taxonomy" id="1314785"/>
    <lineage>
        <taxon>Eukaryota</taxon>
        <taxon>Fungi</taxon>
        <taxon>Dikarya</taxon>
        <taxon>Basidiomycota</taxon>
        <taxon>Agaricomycotina</taxon>
        <taxon>Agaricomycetes</taxon>
        <taxon>Polyporales</taxon>
        <taxon>Laetiporus</taxon>
    </lineage>
</organism>
<gene>
    <name evidence="5" type="ORF">LAESUDRAFT_706928</name>
</gene>
<dbReference type="Proteomes" id="UP000076871">
    <property type="component" value="Unassembled WGS sequence"/>
</dbReference>
<evidence type="ECO:0000259" key="4">
    <source>
        <dbReference type="Pfam" id="PF01494"/>
    </source>
</evidence>
<keyword evidence="3" id="KW-0560">Oxidoreductase</keyword>
<dbReference type="GO" id="GO:0071949">
    <property type="term" value="F:FAD binding"/>
    <property type="evidence" value="ECO:0007669"/>
    <property type="project" value="InterPro"/>
</dbReference>
<evidence type="ECO:0000313" key="6">
    <source>
        <dbReference type="Proteomes" id="UP000076871"/>
    </source>
</evidence>
<dbReference type="GO" id="GO:0016491">
    <property type="term" value="F:oxidoreductase activity"/>
    <property type="evidence" value="ECO:0007669"/>
    <property type="project" value="UniProtKB-KW"/>
</dbReference>
<feature type="domain" description="FAD-binding" evidence="4">
    <location>
        <begin position="286"/>
        <end position="381"/>
    </location>
</feature>
<protein>
    <submittedName>
        <fullName evidence="5">FAD/NAD(P)-binding domain-containing protein</fullName>
    </submittedName>
</protein>
<dbReference type="InterPro" id="IPR036188">
    <property type="entry name" value="FAD/NAD-bd_sf"/>
</dbReference>
<keyword evidence="6" id="KW-1185">Reference proteome</keyword>
<dbReference type="AlphaFoldDB" id="A0A165BYS1"/>
<evidence type="ECO:0000256" key="2">
    <source>
        <dbReference type="ARBA" id="ARBA00022827"/>
    </source>
</evidence>
<evidence type="ECO:0000256" key="3">
    <source>
        <dbReference type="ARBA" id="ARBA00023002"/>
    </source>
</evidence>
<dbReference type="STRING" id="1314785.A0A165BYS1"/>
<dbReference type="SUPFAM" id="SSF54373">
    <property type="entry name" value="FAD-linked reductases, C-terminal domain"/>
    <property type="match status" value="1"/>
</dbReference>
<dbReference type="InterPro" id="IPR051104">
    <property type="entry name" value="FAD_monoxygenase"/>
</dbReference>
<keyword evidence="1" id="KW-0285">Flavoprotein</keyword>
<reference evidence="5 6" key="1">
    <citation type="journal article" date="2016" name="Mol. Biol. Evol.">
        <title>Comparative Genomics of Early-Diverging Mushroom-Forming Fungi Provides Insights into the Origins of Lignocellulose Decay Capabilities.</title>
        <authorList>
            <person name="Nagy L.G."/>
            <person name="Riley R."/>
            <person name="Tritt A."/>
            <person name="Adam C."/>
            <person name="Daum C."/>
            <person name="Floudas D."/>
            <person name="Sun H."/>
            <person name="Yadav J.S."/>
            <person name="Pangilinan J."/>
            <person name="Larsson K.H."/>
            <person name="Matsuura K."/>
            <person name="Barry K."/>
            <person name="Labutti K."/>
            <person name="Kuo R."/>
            <person name="Ohm R.A."/>
            <person name="Bhattacharya S.S."/>
            <person name="Shirouzu T."/>
            <person name="Yoshinaga Y."/>
            <person name="Martin F.M."/>
            <person name="Grigoriev I.V."/>
            <person name="Hibbett D.S."/>
        </authorList>
    </citation>
    <scope>NUCLEOTIDE SEQUENCE [LARGE SCALE GENOMIC DNA]</scope>
    <source>
        <strain evidence="5 6">93-53</strain>
    </source>
</reference>
<evidence type="ECO:0000313" key="5">
    <source>
        <dbReference type="EMBL" id="KZT01894.1"/>
    </source>
</evidence>
<keyword evidence="2" id="KW-0274">FAD</keyword>
<sequence length="448" mass="49229">MAEPKFKVAIVGAGIGGLCFALSLHRSLANVSVDIYESTTVLSEVGAGIGVWPRVWKILKELGLEDDFLSITHMKDGQIAPHSLIYRKADQPQGIFVAETESPFVTYHRAQFHKVLKKHIPDSCKLHLSKRLTSYATKDSGEIGLQFADGSSGTCDVLVGCDGIKSTVRDVLYRSLAEQAKEAGDDAKASELLAKAKPVWTGKIMYRSLIPKDILEVASPGNPLSQKPHMCMGKDRFVITYPISQGQQINFGAYVSEPALEGTPYNRSWTRKCAKEEFIETFSMFESHMQDLLNCIGEVSAWAIHVLSPLPTYVDNRVALLGDAAHAMTPFQGSGAGQAIEDGFVLAAVLAHPRVTRETLPQALQVYDQIRRPFSQWVATNSRAAGQIYDLRGEGMEKLTLEESIAGGVSKAQLESMEKTLQSMFEWLKDGSVLPDRDRALEILEVTV</sequence>
<dbReference type="InterPro" id="IPR002938">
    <property type="entry name" value="FAD-bd"/>
</dbReference>
<dbReference type="PRINTS" id="PR00420">
    <property type="entry name" value="RNGMNOXGNASE"/>
</dbReference>
<dbReference type="GeneID" id="63823673"/>
<dbReference type="OrthoDB" id="417877at2759"/>
<accession>A0A165BYS1</accession>